<evidence type="ECO:0000256" key="7">
    <source>
        <dbReference type="ARBA" id="ARBA00047919"/>
    </source>
</evidence>
<dbReference type="HOGENOM" id="CLU_029466_1_1_1"/>
<dbReference type="SUPFAM" id="SSF49879">
    <property type="entry name" value="SMAD/FHA domain"/>
    <property type="match status" value="1"/>
</dbReference>
<evidence type="ECO:0000256" key="5">
    <source>
        <dbReference type="ARBA" id="ARBA00022777"/>
    </source>
</evidence>
<dbReference type="InterPro" id="IPR008984">
    <property type="entry name" value="SMAD_FHA_dom_sf"/>
</dbReference>
<dbReference type="OrthoDB" id="3531824at2759"/>
<keyword evidence="3" id="KW-0808">Transferase</keyword>
<evidence type="ECO:0000256" key="1">
    <source>
        <dbReference type="ARBA" id="ARBA00005575"/>
    </source>
</evidence>
<dbReference type="GO" id="GO:0005524">
    <property type="term" value="F:ATP binding"/>
    <property type="evidence" value="ECO:0007669"/>
    <property type="project" value="UniProtKB-UniRule"/>
</dbReference>
<dbReference type="PROSITE" id="PS00108">
    <property type="entry name" value="PROTEIN_KINASE_ST"/>
    <property type="match status" value="1"/>
</dbReference>
<dbReference type="SMART" id="SM00220">
    <property type="entry name" value="S_TKc"/>
    <property type="match status" value="1"/>
</dbReference>
<comment type="similarity">
    <text evidence="1">Belongs to the protein kinase superfamily. CAMK Ser/Thr protein kinase family. CHEK2 subfamily.</text>
</comment>
<evidence type="ECO:0000313" key="13">
    <source>
        <dbReference type="EMBL" id="ESZ94490.1"/>
    </source>
</evidence>
<evidence type="ECO:0000256" key="4">
    <source>
        <dbReference type="ARBA" id="ARBA00022741"/>
    </source>
</evidence>
<gene>
    <name evidence="13" type="ORF">SBOR_5138</name>
</gene>
<name>W9CIY2_SCLBF</name>
<organism evidence="13 14">
    <name type="scientific">Sclerotinia borealis (strain F-4128)</name>
    <dbReference type="NCBI Taxonomy" id="1432307"/>
    <lineage>
        <taxon>Eukaryota</taxon>
        <taxon>Fungi</taxon>
        <taxon>Dikarya</taxon>
        <taxon>Ascomycota</taxon>
        <taxon>Pezizomycotina</taxon>
        <taxon>Leotiomycetes</taxon>
        <taxon>Helotiales</taxon>
        <taxon>Sclerotiniaceae</taxon>
        <taxon>Sclerotinia</taxon>
    </lineage>
</organism>
<reference evidence="13 14" key="1">
    <citation type="journal article" date="2014" name="Genome Announc.">
        <title>Draft genome sequence of Sclerotinia borealis, a psychrophilic plant pathogenic fungus.</title>
        <authorList>
            <person name="Mardanov A.V."/>
            <person name="Beletsky A.V."/>
            <person name="Kadnikov V.V."/>
            <person name="Ignatov A.N."/>
            <person name="Ravin N.V."/>
        </authorList>
    </citation>
    <scope>NUCLEOTIDE SEQUENCE [LARGE SCALE GENOMIC DNA]</scope>
    <source>
        <strain evidence="14">F-4157</strain>
    </source>
</reference>
<comment type="catalytic activity">
    <reaction evidence="8">
        <text>L-seryl-[protein] + ATP = O-phospho-L-seryl-[protein] + ADP + H(+)</text>
        <dbReference type="Rhea" id="RHEA:17989"/>
        <dbReference type="Rhea" id="RHEA-COMP:9863"/>
        <dbReference type="Rhea" id="RHEA-COMP:11604"/>
        <dbReference type="ChEBI" id="CHEBI:15378"/>
        <dbReference type="ChEBI" id="CHEBI:29999"/>
        <dbReference type="ChEBI" id="CHEBI:30616"/>
        <dbReference type="ChEBI" id="CHEBI:83421"/>
        <dbReference type="ChEBI" id="CHEBI:456216"/>
        <dbReference type="EC" id="2.7.11.24"/>
    </reaction>
    <physiologicalReaction direction="left-to-right" evidence="8">
        <dbReference type="Rhea" id="RHEA:17990"/>
    </physiologicalReaction>
</comment>
<keyword evidence="6 9" id="KW-0067">ATP-binding</keyword>
<dbReference type="Pfam" id="PF00498">
    <property type="entry name" value="FHA"/>
    <property type="match status" value="1"/>
</dbReference>
<evidence type="ECO:0000256" key="8">
    <source>
        <dbReference type="ARBA" id="ARBA00048130"/>
    </source>
</evidence>
<comment type="caution">
    <text evidence="13">The sequence shown here is derived from an EMBL/GenBank/DDBJ whole genome shotgun (WGS) entry which is preliminary data.</text>
</comment>
<dbReference type="SUPFAM" id="SSF56112">
    <property type="entry name" value="Protein kinase-like (PK-like)"/>
    <property type="match status" value="1"/>
</dbReference>
<evidence type="ECO:0000256" key="9">
    <source>
        <dbReference type="PROSITE-ProRule" id="PRU10141"/>
    </source>
</evidence>
<evidence type="ECO:0000256" key="10">
    <source>
        <dbReference type="RuleBase" id="RU000304"/>
    </source>
</evidence>
<keyword evidence="4 9" id="KW-0547">Nucleotide-binding</keyword>
<dbReference type="GO" id="GO:0004707">
    <property type="term" value="F:MAP kinase activity"/>
    <property type="evidence" value="ECO:0007669"/>
    <property type="project" value="UniProtKB-EC"/>
</dbReference>
<dbReference type="PANTHER" id="PTHR48016:SF56">
    <property type="entry name" value="MAPKK KINASE"/>
    <property type="match status" value="1"/>
</dbReference>
<dbReference type="PANTHER" id="PTHR48016">
    <property type="entry name" value="MAP KINASE KINASE KINASE SSK2-RELATED-RELATED"/>
    <property type="match status" value="1"/>
</dbReference>
<evidence type="ECO:0000256" key="3">
    <source>
        <dbReference type="ARBA" id="ARBA00022679"/>
    </source>
</evidence>
<comment type="catalytic activity">
    <reaction evidence="7">
        <text>L-threonyl-[protein] + ATP = O-phospho-L-threonyl-[protein] + ADP + H(+)</text>
        <dbReference type="Rhea" id="RHEA:46608"/>
        <dbReference type="Rhea" id="RHEA-COMP:11060"/>
        <dbReference type="Rhea" id="RHEA-COMP:11605"/>
        <dbReference type="ChEBI" id="CHEBI:15378"/>
        <dbReference type="ChEBI" id="CHEBI:30013"/>
        <dbReference type="ChEBI" id="CHEBI:30616"/>
        <dbReference type="ChEBI" id="CHEBI:61977"/>
        <dbReference type="ChEBI" id="CHEBI:456216"/>
        <dbReference type="EC" id="2.7.11.24"/>
    </reaction>
    <physiologicalReaction direction="left-to-right" evidence="7">
        <dbReference type="Rhea" id="RHEA:46609"/>
    </physiologicalReaction>
</comment>
<sequence>MARPCPHPLALFSLYPYKGNVRAERIISHPDNSHTLSTLSNGKLALDIDFHLHRKSNKTLATLGRGDNVDIYVEGAYISQRQCSFELDSDTGVVMLYDRSSTRSIQVFGRTAEDELNTIVGMGGERRDLVQFELIWHQSPEGTVKTINHYSSMPCGQVENPRLARTVDYAPTEFPSRYETRTHTPGQLKMRYVIVGTRLGSGQFGTVYKAINVDSGKFMAVKIIERPTRDPTKEDRIRSFNHALKLEVEILSAISHPHIIDYIGSQGWSNPWAEIFMGLKEGSLESLIKIGTPISAVAESVLLQMLQALDYITCKGIVHRDMKPENILYILQPSGRYEFQLGDFGLCNRIVDTTTFADVWSLFVTILWVLNAENFRQKSDQFKHNVAVKEAVLWIVANVDLVGNFREMAILQPIERASAAQLLLKLFNGTGLSTPRNQVLALTSSLSPALTTQAS</sequence>
<dbReference type="EC" id="2.7.11.24" evidence="2"/>
<keyword evidence="5 13" id="KW-0418">Kinase</keyword>
<dbReference type="InterPro" id="IPR000719">
    <property type="entry name" value="Prot_kinase_dom"/>
</dbReference>
<dbReference type="Proteomes" id="UP000019487">
    <property type="component" value="Unassembled WGS sequence"/>
</dbReference>
<evidence type="ECO:0000313" key="14">
    <source>
        <dbReference type="Proteomes" id="UP000019487"/>
    </source>
</evidence>
<dbReference type="InterPro" id="IPR008271">
    <property type="entry name" value="Ser/Thr_kinase_AS"/>
</dbReference>
<protein>
    <recommendedName>
        <fullName evidence="2">mitogen-activated protein kinase</fullName>
        <ecNumber evidence="2">2.7.11.24</ecNumber>
    </recommendedName>
</protein>
<feature type="domain" description="FHA" evidence="11">
    <location>
        <begin position="61"/>
        <end position="112"/>
    </location>
</feature>
<keyword evidence="14" id="KW-1185">Reference proteome</keyword>
<dbReference type="Pfam" id="PF00069">
    <property type="entry name" value="Pkinase"/>
    <property type="match status" value="1"/>
</dbReference>
<dbReference type="InterPro" id="IPR000253">
    <property type="entry name" value="FHA_dom"/>
</dbReference>
<feature type="binding site" evidence="9">
    <location>
        <position position="222"/>
    </location>
    <ligand>
        <name>ATP</name>
        <dbReference type="ChEBI" id="CHEBI:30616"/>
    </ligand>
</feature>
<dbReference type="Gene3D" id="1.10.510.10">
    <property type="entry name" value="Transferase(Phosphotransferase) domain 1"/>
    <property type="match status" value="1"/>
</dbReference>
<dbReference type="PROSITE" id="PS00107">
    <property type="entry name" value="PROTEIN_KINASE_ATP"/>
    <property type="match status" value="1"/>
</dbReference>
<proteinExistence type="inferred from homology"/>
<dbReference type="InterPro" id="IPR011009">
    <property type="entry name" value="Kinase-like_dom_sf"/>
</dbReference>
<evidence type="ECO:0000259" key="12">
    <source>
        <dbReference type="PROSITE" id="PS50011"/>
    </source>
</evidence>
<evidence type="ECO:0000256" key="6">
    <source>
        <dbReference type="ARBA" id="ARBA00022840"/>
    </source>
</evidence>
<dbReference type="InterPro" id="IPR017441">
    <property type="entry name" value="Protein_kinase_ATP_BS"/>
</dbReference>
<dbReference type="InterPro" id="IPR050538">
    <property type="entry name" value="MAP_kinase_kinase_kinase"/>
</dbReference>
<keyword evidence="10" id="KW-0723">Serine/threonine-protein kinase</keyword>
<dbReference type="EMBL" id="AYSA01000244">
    <property type="protein sequence ID" value="ESZ94490.1"/>
    <property type="molecule type" value="Genomic_DNA"/>
</dbReference>
<dbReference type="STRING" id="1432307.W9CIY2"/>
<accession>W9CIY2</accession>
<feature type="domain" description="Protein kinase" evidence="12">
    <location>
        <begin position="193"/>
        <end position="455"/>
    </location>
</feature>
<dbReference type="AlphaFoldDB" id="W9CIY2"/>
<dbReference type="PROSITE" id="PS50011">
    <property type="entry name" value="PROTEIN_KINASE_DOM"/>
    <property type="match status" value="1"/>
</dbReference>
<evidence type="ECO:0000256" key="2">
    <source>
        <dbReference type="ARBA" id="ARBA00012411"/>
    </source>
</evidence>
<dbReference type="PROSITE" id="PS50006">
    <property type="entry name" value="FHA_DOMAIN"/>
    <property type="match status" value="1"/>
</dbReference>
<evidence type="ECO:0000259" key="11">
    <source>
        <dbReference type="PROSITE" id="PS50006"/>
    </source>
</evidence>
<dbReference type="CDD" id="cd00060">
    <property type="entry name" value="FHA"/>
    <property type="match status" value="1"/>
</dbReference>